<evidence type="ECO:0000256" key="13">
    <source>
        <dbReference type="ARBA" id="ARBA00022989"/>
    </source>
</evidence>
<comment type="subcellular location">
    <subcellularLocation>
        <location evidence="1">Membrane</location>
        <topology evidence="1">Single-pass type I membrane protein</topology>
    </subcellularLocation>
</comment>
<evidence type="ECO:0000256" key="3">
    <source>
        <dbReference type="ARBA" id="ARBA00022527"/>
    </source>
</evidence>
<keyword evidence="16" id="KW-0325">Glycoprotein</keyword>
<dbReference type="InterPro" id="IPR011009">
    <property type="entry name" value="Kinase-like_dom_sf"/>
</dbReference>
<evidence type="ECO:0000256" key="1">
    <source>
        <dbReference type="ARBA" id="ARBA00004479"/>
    </source>
</evidence>
<protein>
    <recommendedName>
        <fullName evidence="2">non-specific serine/threonine protein kinase</fullName>
        <ecNumber evidence="2">2.7.11.1</ecNumber>
    </recommendedName>
</protein>
<comment type="catalytic activity">
    <reaction evidence="17">
        <text>L-threonyl-[protein] + ATP = O-phospho-L-threonyl-[protein] + ADP + H(+)</text>
        <dbReference type="Rhea" id="RHEA:46608"/>
        <dbReference type="Rhea" id="RHEA-COMP:11060"/>
        <dbReference type="Rhea" id="RHEA-COMP:11605"/>
        <dbReference type="ChEBI" id="CHEBI:15378"/>
        <dbReference type="ChEBI" id="CHEBI:30013"/>
        <dbReference type="ChEBI" id="CHEBI:30616"/>
        <dbReference type="ChEBI" id="CHEBI:61977"/>
        <dbReference type="ChEBI" id="CHEBI:456216"/>
        <dbReference type="EC" id="2.7.11.1"/>
    </reaction>
</comment>
<dbReference type="FunFam" id="3.30.200.20:FF:000217">
    <property type="entry name" value="probable LRR receptor-like serine/threonine-protein kinase At1g53430"/>
    <property type="match status" value="1"/>
</dbReference>
<dbReference type="AlphaFoldDB" id="A0AAD3S6E5"/>
<evidence type="ECO:0000259" key="20">
    <source>
        <dbReference type="PROSITE" id="PS50011"/>
    </source>
</evidence>
<feature type="domain" description="Protein kinase" evidence="20">
    <location>
        <begin position="369"/>
        <end position="642"/>
    </location>
</feature>
<dbReference type="SUPFAM" id="SSF56112">
    <property type="entry name" value="Protein kinase-like (PK-like)"/>
    <property type="match status" value="1"/>
</dbReference>
<evidence type="ECO:0000256" key="2">
    <source>
        <dbReference type="ARBA" id="ARBA00012513"/>
    </source>
</evidence>
<keyword evidence="7 19" id="KW-0812">Transmembrane</keyword>
<evidence type="ECO:0000256" key="10">
    <source>
        <dbReference type="ARBA" id="ARBA00022741"/>
    </source>
</evidence>
<dbReference type="PROSITE" id="PS50011">
    <property type="entry name" value="PROTEIN_KINASE_DOM"/>
    <property type="match status" value="1"/>
</dbReference>
<dbReference type="InterPro" id="IPR032675">
    <property type="entry name" value="LRR_dom_sf"/>
</dbReference>
<dbReference type="Gene3D" id="3.30.200.20">
    <property type="entry name" value="Phosphorylase Kinase, domain 1"/>
    <property type="match status" value="1"/>
</dbReference>
<dbReference type="Gene3D" id="2.60.120.430">
    <property type="entry name" value="Galactose-binding lectin"/>
    <property type="match status" value="1"/>
</dbReference>
<dbReference type="InterPro" id="IPR021720">
    <property type="entry name" value="Malectin_dom"/>
</dbReference>
<keyword evidence="4" id="KW-0597">Phosphoprotein</keyword>
<dbReference type="FunFam" id="1.10.510.10:FF:000044">
    <property type="entry name" value="Putative LRR receptor-like serine/threonine-protein kinase"/>
    <property type="match status" value="1"/>
</dbReference>
<keyword evidence="11" id="KW-0418">Kinase</keyword>
<keyword evidence="13 19" id="KW-1133">Transmembrane helix</keyword>
<dbReference type="GO" id="GO:0016020">
    <property type="term" value="C:membrane"/>
    <property type="evidence" value="ECO:0007669"/>
    <property type="project" value="UniProtKB-SubCell"/>
</dbReference>
<evidence type="ECO:0000313" key="21">
    <source>
        <dbReference type="EMBL" id="GMH05201.1"/>
    </source>
</evidence>
<dbReference type="GO" id="GO:0005524">
    <property type="term" value="F:ATP binding"/>
    <property type="evidence" value="ECO:0007669"/>
    <property type="project" value="UniProtKB-KW"/>
</dbReference>
<feature type="transmembrane region" description="Helical" evidence="19">
    <location>
        <begin position="311"/>
        <end position="333"/>
    </location>
</feature>
<evidence type="ECO:0000256" key="14">
    <source>
        <dbReference type="ARBA" id="ARBA00023136"/>
    </source>
</evidence>
<dbReference type="Proteomes" id="UP001279734">
    <property type="component" value="Unassembled WGS sequence"/>
</dbReference>
<dbReference type="GO" id="GO:0004674">
    <property type="term" value="F:protein serine/threonine kinase activity"/>
    <property type="evidence" value="ECO:0007669"/>
    <property type="project" value="UniProtKB-KW"/>
</dbReference>
<evidence type="ECO:0000256" key="9">
    <source>
        <dbReference type="ARBA" id="ARBA00022737"/>
    </source>
</evidence>
<keyword evidence="10" id="KW-0547">Nucleotide-binding</keyword>
<keyword evidence="14 19" id="KW-0472">Membrane</keyword>
<keyword evidence="22" id="KW-1185">Reference proteome</keyword>
<evidence type="ECO:0000256" key="8">
    <source>
        <dbReference type="ARBA" id="ARBA00022729"/>
    </source>
</evidence>
<reference evidence="21" key="1">
    <citation type="submission" date="2023-05" db="EMBL/GenBank/DDBJ databases">
        <title>Nepenthes gracilis genome sequencing.</title>
        <authorList>
            <person name="Fukushima K."/>
        </authorList>
    </citation>
    <scope>NUCLEOTIDE SEQUENCE</scope>
    <source>
        <strain evidence="21">SING2019-196</strain>
    </source>
</reference>
<evidence type="ECO:0000256" key="7">
    <source>
        <dbReference type="ARBA" id="ARBA00022692"/>
    </source>
</evidence>
<name>A0AAD3S6E5_NEPGR</name>
<dbReference type="InterPro" id="IPR008271">
    <property type="entry name" value="Ser/Thr_kinase_AS"/>
</dbReference>
<keyword evidence="15" id="KW-0675">Receptor</keyword>
<dbReference type="SUPFAM" id="SSF52058">
    <property type="entry name" value="L domain-like"/>
    <property type="match status" value="1"/>
</dbReference>
<dbReference type="PANTHER" id="PTHR48006:SF72">
    <property type="entry name" value="LRR RECEPTOR-LIKE SERINE_THREONINE-PROTEIN KINASE RFK1-RELATED"/>
    <property type="match status" value="1"/>
</dbReference>
<evidence type="ECO:0000256" key="12">
    <source>
        <dbReference type="ARBA" id="ARBA00022840"/>
    </source>
</evidence>
<dbReference type="Gene3D" id="3.80.10.10">
    <property type="entry name" value="Ribonuclease Inhibitor"/>
    <property type="match status" value="1"/>
</dbReference>
<dbReference type="InterPro" id="IPR051824">
    <property type="entry name" value="LRR_Rcpt-Like_S/T_Kinase"/>
</dbReference>
<dbReference type="CDD" id="cd14066">
    <property type="entry name" value="STKc_IRAK"/>
    <property type="match status" value="1"/>
</dbReference>
<comment type="caution">
    <text evidence="21">The sequence shown here is derived from an EMBL/GenBank/DDBJ whole genome shotgun (WGS) entry which is preliminary data.</text>
</comment>
<evidence type="ECO:0000256" key="6">
    <source>
        <dbReference type="ARBA" id="ARBA00022679"/>
    </source>
</evidence>
<evidence type="ECO:0000256" key="18">
    <source>
        <dbReference type="ARBA" id="ARBA00048679"/>
    </source>
</evidence>
<evidence type="ECO:0000256" key="17">
    <source>
        <dbReference type="ARBA" id="ARBA00047899"/>
    </source>
</evidence>
<comment type="catalytic activity">
    <reaction evidence="18">
        <text>L-seryl-[protein] + ATP = O-phospho-L-seryl-[protein] + ADP + H(+)</text>
        <dbReference type="Rhea" id="RHEA:17989"/>
        <dbReference type="Rhea" id="RHEA-COMP:9863"/>
        <dbReference type="Rhea" id="RHEA-COMP:11604"/>
        <dbReference type="ChEBI" id="CHEBI:15378"/>
        <dbReference type="ChEBI" id="CHEBI:29999"/>
        <dbReference type="ChEBI" id="CHEBI:30616"/>
        <dbReference type="ChEBI" id="CHEBI:83421"/>
        <dbReference type="ChEBI" id="CHEBI:456216"/>
        <dbReference type="EC" id="2.7.11.1"/>
    </reaction>
</comment>
<proteinExistence type="predicted"/>
<dbReference type="EMBL" id="BSYO01000005">
    <property type="protein sequence ID" value="GMH05201.1"/>
    <property type="molecule type" value="Genomic_DNA"/>
</dbReference>
<keyword evidence="12" id="KW-0067">ATP-binding</keyword>
<evidence type="ECO:0000256" key="15">
    <source>
        <dbReference type="ARBA" id="ARBA00023170"/>
    </source>
</evidence>
<dbReference type="InterPro" id="IPR000719">
    <property type="entry name" value="Prot_kinase_dom"/>
</dbReference>
<keyword evidence="8" id="KW-0732">Signal</keyword>
<keyword evidence="3" id="KW-0723">Serine/threonine-protein kinase</keyword>
<dbReference type="PANTHER" id="PTHR48006">
    <property type="entry name" value="LEUCINE-RICH REPEAT-CONTAINING PROTEIN DDB_G0281931-RELATED"/>
    <property type="match status" value="1"/>
</dbReference>
<dbReference type="PROSITE" id="PS00108">
    <property type="entry name" value="PROTEIN_KINASE_ST"/>
    <property type="match status" value="1"/>
</dbReference>
<keyword evidence="9" id="KW-0677">Repeat</keyword>
<dbReference type="EC" id="2.7.11.1" evidence="2"/>
<dbReference type="Pfam" id="PF07714">
    <property type="entry name" value="PK_Tyr_Ser-Thr"/>
    <property type="match status" value="1"/>
</dbReference>
<dbReference type="Pfam" id="PF11721">
    <property type="entry name" value="Malectin"/>
    <property type="match status" value="1"/>
</dbReference>
<dbReference type="SMART" id="SM00220">
    <property type="entry name" value="S_TKc"/>
    <property type="match status" value="1"/>
</dbReference>
<evidence type="ECO:0000256" key="11">
    <source>
        <dbReference type="ARBA" id="ARBA00022777"/>
    </source>
</evidence>
<evidence type="ECO:0000256" key="19">
    <source>
        <dbReference type="SAM" id="Phobius"/>
    </source>
</evidence>
<keyword evidence="6" id="KW-0808">Transferase</keyword>
<dbReference type="FunFam" id="2.60.120.430:FF:000004">
    <property type="entry name" value="Putative leucine-rich repeat receptor-like serine/threonine-protein kinase"/>
    <property type="match status" value="1"/>
</dbReference>
<evidence type="ECO:0000256" key="5">
    <source>
        <dbReference type="ARBA" id="ARBA00022614"/>
    </source>
</evidence>
<gene>
    <name evidence="21" type="ORF">Nepgr_007041</name>
</gene>
<evidence type="ECO:0000256" key="4">
    <source>
        <dbReference type="ARBA" id="ARBA00022553"/>
    </source>
</evidence>
<keyword evidence="5" id="KW-0433">Leucine-rich repeat</keyword>
<dbReference type="Gene3D" id="1.10.510.10">
    <property type="entry name" value="Transferase(Phosphotransferase) domain 1"/>
    <property type="match status" value="1"/>
</dbReference>
<sequence>MKNLLMLDVSFNMLVGEIPNDISAKNLKFIFLTHNLLTGNVPDTILQDGRNIDLSYNDFTYLGPQQPACQENMKLNINLFRSSSTENSLRRVLPCSEAVDCPPHRCSVYLNCGGNDLTINDKDGKFVYEGDAAVAGGVSTYFKNSKSFWGFSSTGDFMDDNDLQNVRYIQHLPSSNLSELYTTARISPISLTYFSYCLENGNYTVNLLFAEIYFANDGTYRSLGKRIFDVYIQDKLVQKQFNIEDEADGAQKPLIKQFNTSVTNSTLEIQFYWAGKGTTRIPHRGVYGPLVSAIAVKSNFKHCSKDLKKGALYIIVGVVMFSITLLVLCVLWWRFYSRDKQRKEEDLRGSEVQAACYSLKQIKAATNNFDSANKIGEGGFGPVYQGLLPNGTVIAVKQLSSRSKQGSQEFLNEVGLITCLQHPNLVRLYGCCTEAEQFLLIYEYMENNSLAHTLFEGSQLMLDWPTRIKICIGIARGLAFLHEESQLRIVHRDIKATNVLLDRDLNPKISDFGLARLNEEEKTHISTRVAGTIGYMAPEYALWGYLTSKADVYSYGVVVMEVVTGKSNSSFVPMSDFCCLLEWACRLQQRENYSELVDRRLGGSFDVEEAERLVKVSLLCTNGSPSLRPPMSDVVSMLEGRLNVPDVIPEPGTFSDDSRFKAMREIFRHQQGQSSNIIGTQRLTNAASIGTQSLTNSLADIGSSSACSH</sequence>
<dbReference type="InterPro" id="IPR001245">
    <property type="entry name" value="Ser-Thr/Tyr_kinase_cat_dom"/>
</dbReference>
<evidence type="ECO:0000256" key="16">
    <source>
        <dbReference type="ARBA" id="ARBA00023180"/>
    </source>
</evidence>
<evidence type="ECO:0000313" key="22">
    <source>
        <dbReference type="Proteomes" id="UP001279734"/>
    </source>
</evidence>
<accession>A0AAD3S6E5</accession>
<organism evidence="21 22">
    <name type="scientific">Nepenthes gracilis</name>
    <name type="common">Slender pitcher plant</name>
    <dbReference type="NCBI Taxonomy" id="150966"/>
    <lineage>
        <taxon>Eukaryota</taxon>
        <taxon>Viridiplantae</taxon>
        <taxon>Streptophyta</taxon>
        <taxon>Embryophyta</taxon>
        <taxon>Tracheophyta</taxon>
        <taxon>Spermatophyta</taxon>
        <taxon>Magnoliopsida</taxon>
        <taxon>eudicotyledons</taxon>
        <taxon>Gunneridae</taxon>
        <taxon>Pentapetalae</taxon>
        <taxon>Caryophyllales</taxon>
        <taxon>Nepenthaceae</taxon>
        <taxon>Nepenthes</taxon>
    </lineage>
</organism>